<keyword evidence="2 4" id="KW-1133">Transmembrane helix</keyword>
<dbReference type="InterPro" id="IPR050327">
    <property type="entry name" value="Proton-linked_MCT"/>
</dbReference>
<organism evidence="6">
    <name type="scientific">Sheuella amnicola</name>
    <dbReference type="NCBI Taxonomy" id="2707330"/>
    <lineage>
        <taxon>Bacteria</taxon>
        <taxon>Pseudomonadati</taxon>
        <taxon>Pseudomonadota</taxon>
        <taxon>Betaproteobacteria</taxon>
        <taxon>Burkholderiales</taxon>
        <taxon>Alcaligenaceae</taxon>
        <taxon>Sheuella</taxon>
    </lineage>
</organism>
<dbReference type="Pfam" id="PF07690">
    <property type="entry name" value="MFS_1"/>
    <property type="match status" value="1"/>
</dbReference>
<sequence length="410" mass="43916">MFEKVGQRKVFHGWWMVWGCMLVAIVAWSFALYGPSVYVPTLSKIHGWSVGTVSSALTLSFLVNATVLSFVGSTIQRIGPTPVMLTGSAIMATGLASMGRVNEIWQVYVAFALMGLGWSCVSTTAITSSLAPWFERHQGRAVSTALLGASIGGMVGVPVLLALIHAFGFAHAMMVVAILMVTIVWSIGLLVMRHRPQDMGLEPDGLTPRSDDASHKAHTWTRRQALGTIKLQTVMLAFGLALMVQIGFLTHQVSLLLPKIGESSTALCVTASAMFAFGGRILLAKFSDRFDVRLIALGVLIQAAISLSVSYFFLDHAWGLIAGVLLYGMTAGNITTLPPLIVRREFGSASFGVVFGLCATLMQIMSAMGPGFFGILYDLDNNYALPLVLSILINLIAAVIIISGRTKSAS</sequence>
<protein>
    <submittedName>
        <fullName evidence="6">MFS transporter</fullName>
    </submittedName>
</protein>
<dbReference type="PANTHER" id="PTHR11360:SF290">
    <property type="entry name" value="MONOCARBOXYLATE MFS PERMEASE"/>
    <property type="match status" value="1"/>
</dbReference>
<gene>
    <name evidence="6" type="ORF">G3I67_13805</name>
</gene>
<feature type="transmembrane region" description="Helical" evidence="4">
    <location>
        <begin position="107"/>
        <end position="134"/>
    </location>
</feature>
<dbReference type="CDD" id="cd17355">
    <property type="entry name" value="MFS_YcxA_like"/>
    <property type="match status" value="1"/>
</dbReference>
<accession>A0A6B2R2G1</accession>
<evidence type="ECO:0000259" key="5">
    <source>
        <dbReference type="PROSITE" id="PS50850"/>
    </source>
</evidence>
<dbReference type="GO" id="GO:0022857">
    <property type="term" value="F:transmembrane transporter activity"/>
    <property type="evidence" value="ECO:0007669"/>
    <property type="project" value="InterPro"/>
</dbReference>
<proteinExistence type="predicted"/>
<keyword evidence="1 4" id="KW-0812">Transmembrane</keyword>
<feature type="transmembrane region" description="Helical" evidence="4">
    <location>
        <begin position="12"/>
        <end position="33"/>
    </location>
</feature>
<feature type="transmembrane region" description="Helical" evidence="4">
    <location>
        <begin position="320"/>
        <end position="341"/>
    </location>
</feature>
<feature type="transmembrane region" description="Helical" evidence="4">
    <location>
        <begin position="173"/>
        <end position="192"/>
    </location>
</feature>
<dbReference type="RefSeq" id="WP_163656124.1">
    <property type="nucleotide sequence ID" value="NZ_JAAGRN010000011.1"/>
</dbReference>
<feature type="transmembrane region" description="Helical" evidence="4">
    <location>
        <begin position="83"/>
        <end position="101"/>
    </location>
</feature>
<evidence type="ECO:0000256" key="4">
    <source>
        <dbReference type="SAM" id="Phobius"/>
    </source>
</evidence>
<dbReference type="PROSITE" id="PS50850">
    <property type="entry name" value="MFS"/>
    <property type="match status" value="1"/>
</dbReference>
<keyword evidence="3 4" id="KW-0472">Membrane</keyword>
<dbReference type="Gene3D" id="1.20.1250.20">
    <property type="entry name" value="MFS general substrate transporter like domains"/>
    <property type="match status" value="1"/>
</dbReference>
<comment type="caution">
    <text evidence="6">The sequence shown here is derived from an EMBL/GenBank/DDBJ whole genome shotgun (WGS) entry which is preliminary data.</text>
</comment>
<feature type="domain" description="Major facilitator superfamily (MFS) profile" evidence="5">
    <location>
        <begin position="15"/>
        <end position="409"/>
    </location>
</feature>
<dbReference type="EMBL" id="JAAGRN010000011">
    <property type="protein sequence ID" value="NDY84303.1"/>
    <property type="molecule type" value="Genomic_DNA"/>
</dbReference>
<dbReference type="InterPro" id="IPR011701">
    <property type="entry name" value="MFS"/>
</dbReference>
<feature type="transmembrane region" description="Helical" evidence="4">
    <location>
        <begin position="263"/>
        <end position="283"/>
    </location>
</feature>
<dbReference type="AlphaFoldDB" id="A0A6B2R2G1"/>
<dbReference type="InterPro" id="IPR036259">
    <property type="entry name" value="MFS_trans_sf"/>
</dbReference>
<evidence type="ECO:0000256" key="1">
    <source>
        <dbReference type="ARBA" id="ARBA00022692"/>
    </source>
</evidence>
<feature type="transmembrane region" description="Helical" evidence="4">
    <location>
        <begin position="383"/>
        <end position="402"/>
    </location>
</feature>
<feature type="transmembrane region" description="Helical" evidence="4">
    <location>
        <begin position="295"/>
        <end position="314"/>
    </location>
</feature>
<evidence type="ECO:0000313" key="6">
    <source>
        <dbReference type="EMBL" id="NDY84303.1"/>
    </source>
</evidence>
<feature type="transmembrane region" description="Helical" evidence="4">
    <location>
        <begin position="146"/>
        <end position="167"/>
    </location>
</feature>
<evidence type="ECO:0000256" key="3">
    <source>
        <dbReference type="ARBA" id="ARBA00023136"/>
    </source>
</evidence>
<reference evidence="6" key="1">
    <citation type="submission" date="2020-02" db="EMBL/GenBank/DDBJ databases">
        <authorList>
            <person name="Chen W.-M."/>
        </authorList>
    </citation>
    <scope>NUCLEOTIDE SEQUENCE</scope>
    <source>
        <strain evidence="6">NBD-18</strain>
    </source>
</reference>
<dbReference type="SUPFAM" id="SSF103473">
    <property type="entry name" value="MFS general substrate transporter"/>
    <property type="match status" value="1"/>
</dbReference>
<feature type="transmembrane region" description="Helical" evidence="4">
    <location>
        <begin position="353"/>
        <end position="377"/>
    </location>
</feature>
<dbReference type="InterPro" id="IPR020846">
    <property type="entry name" value="MFS_dom"/>
</dbReference>
<feature type="transmembrane region" description="Helical" evidence="4">
    <location>
        <begin position="45"/>
        <end position="71"/>
    </location>
</feature>
<feature type="transmembrane region" description="Helical" evidence="4">
    <location>
        <begin position="231"/>
        <end position="251"/>
    </location>
</feature>
<dbReference type="PANTHER" id="PTHR11360">
    <property type="entry name" value="MONOCARBOXYLATE TRANSPORTER"/>
    <property type="match status" value="1"/>
</dbReference>
<evidence type="ECO:0000256" key="2">
    <source>
        <dbReference type="ARBA" id="ARBA00022989"/>
    </source>
</evidence>
<name>A0A6B2R2G1_9BURK</name>